<evidence type="ECO:0000313" key="2">
    <source>
        <dbReference type="Proteomes" id="UP001469553"/>
    </source>
</evidence>
<gene>
    <name evidence="1" type="ORF">AMECASPLE_031547</name>
</gene>
<accession>A0ABV0YII2</accession>
<protein>
    <submittedName>
        <fullName evidence="1">Uncharacterized protein</fullName>
    </submittedName>
</protein>
<sequence length="143" mass="16216">MEGGHSHCLRLKKVLNLLMELRDQHERAQPISSAVHVERMATIKDLEREEERLCNPKAFEALDCVHKVLDRLFTNALMAKFNMKEKGKQGKRPLEKTKVYGAIKDGIMTGDEAATEDIIRIHAAEHLKHALQRSGGHKAITQD</sequence>
<comment type="caution">
    <text evidence="1">The sequence shown here is derived from an EMBL/GenBank/DDBJ whole genome shotgun (WGS) entry which is preliminary data.</text>
</comment>
<name>A0ABV0YII2_9TELE</name>
<dbReference type="EMBL" id="JAHRIP010032154">
    <property type="protein sequence ID" value="MEQ2293268.1"/>
    <property type="molecule type" value="Genomic_DNA"/>
</dbReference>
<reference evidence="1 2" key="1">
    <citation type="submission" date="2021-06" db="EMBL/GenBank/DDBJ databases">
        <authorList>
            <person name="Palmer J.M."/>
        </authorList>
    </citation>
    <scope>NUCLEOTIDE SEQUENCE [LARGE SCALE GENOMIC DNA]</scope>
    <source>
        <strain evidence="1 2">AS_MEX2019</strain>
        <tissue evidence="1">Muscle</tissue>
    </source>
</reference>
<organism evidence="1 2">
    <name type="scientific">Ameca splendens</name>
    <dbReference type="NCBI Taxonomy" id="208324"/>
    <lineage>
        <taxon>Eukaryota</taxon>
        <taxon>Metazoa</taxon>
        <taxon>Chordata</taxon>
        <taxon>Craniata</taxon>
        <taxon>Vertebrata</taxon>
        <taxon>Euteleostomi</taxon>
        <taxon>Actinopterygii</taxon>
        <taxon>Neopterygii</taxon>
        <taxon>Teleostei</taxon>
        <taxon>Neoteleostei</taxon>
        <taxon>Acanthomorphata</taxon>
        <taxon>Ovalentaria</taxon>
        <taxon>Atherinomorphae</taxon>
        <taxon>Cyprinodontiformes</taxon>
        <taxon>Goodeidae</taxon>
        <taxon>Ameca</taxon>
    </lineage>
</organism>
<proteinExistence type="predicted"/>
<keyword evidence="2" id="KW-1185">Reference proteome</keyword>
<dbReference type="Proteomes" id="UP001469553">
    <property type="component" value="Unassembled WGS sequence"/>
</dbReference>
<evidence type="ECO:0000313" key="1">
    <source>
        <dbReference type="EMBL" id="MEQ2293268.1"/>
    </source>
</evidence>